<proteinExistence type="predicted"/>
<dbReference type="KEGG" id="mmar:MODMU_3783"/>
<protein>
    <submittedName>
        <fullName evidence="2">Uncharacterized protein</fullName>
    </submittedName>
</protein>
<evidence type="ECO:0000313" key="3">
    <source>
        <dbReference type="Proteomes" id="UP000006461"/>
    </source>
</evidence>
<sequence length="99" mass="10549">MVEFGELREATALYHRDADPSPQGSTGSPGAYLEDNDIAVLDDRGRALTSGSVPADANSALLNADDARRLWEVSEALLSKGKPSAAVDNGWFLCRSFHG</sequence>
<keyword evidence="3" id="KW-1185">Reference proteome</keyword>
<accession>I4F0M5</accession>
<dbReference type="HOGENOM" id="CLU_2317162_0_0_11"/>
<feature type="region of interest" description="Disordered" evidence="1">
    <location>
        <begin position="13"/>
        <end position="34"/>
    </location>
</feature>
<name>I4F0M5_MODI5</name>
<evidence type="ECO:0000313" key="2">
    <source>
        <dbReference type="EMBL" id="CCH89188.1"/>
    </source>
</evidence>
<organism evidence="2 3">
    <name type="scientific">Modestobacter italicus (strain DSM 44449 / CECT 9708 / BC 501)</name>
    <dbReference type="NCBI Taxonomy" id="2732864"/>
    <lineage>
        <taxon>Bacteria</taxon>
        <taxon>Bacillati</taxon>
        <taxon>Actinomycetota</taxon>
        <taxon>Actinomycetes</taxon>
        <taxon>Geodermatophilales</taxon>
        <taxon>Geodermatophilaceae</taxon>
        <taxon>Modestobacter</taxon>
    </lineage>
</organism>
<gene>
    <name evidence="2" type="ordered locus">MODMU_3783</name>
</gene>
<evidence type="ECO:0000256" key="1">
    <source>
        <dbReference type="SAM" id="MobiDB-lite"/>
    </source>
</evidence>
<dbReference type="Proteomes" id="UP000006461">
    <property type="component" value="Chromosome"/>
</dbReference>
<dbReference type="EMBL" id="FO203431">
    <property type="protein sequence ID" value="CCH89188.1"/>
    <property type="molecule type" value="Genomic_DNA"/>
</dbReference>
<reference evidence="2 3" key="1">
    <citation type="journal article" date="2012" name="J. Bacteriol.">
        <title>Genome Sequence of Radiation-Resistant Modestobacter marinus Strain BC501, a Representative Actinobacterium That Thrives on Calcareous Stone Surfaces.</title>
        <authorList>
            <person name="Normand P."/>
            <person name="Gury J."/>
            <person name="Pujic P."/>
            <person name="Chouaia B."/>
            <person name="Crotti E."/>
            <person name="Brusetti L."/>
            <person name="Daffonchio D."/>
            <person name="Vacherie B."/>
            <person name="Barbe V."/>
            <person name="Medigue C."/>
            <person name="Calteau A."/>
            <person name="Ghodhbane-Gtari F."/>
            <person name="Essoussi I."/>
            <person name="Nouioui I."/>
            <person name="Abbassi-Ghozzi I."/>
            <person name="Gtari M."/>
        </authorList>
    </citation>
    <scope>NUCLEOTIDE SEQUENCE [LARGE SCALE GENOMIC DNA]</scope>
    <source>
        <strain evidence="3">BC 501</strain>
    </source>
</reference>
<dbReference type="AlphaFoldDB" id="I4F0M5"/>